<keyword evidence="2" id="KW-1185">Reference proteome</keyword>
<name>A0AAV8RGY3_ENSVE</name>
<proteinExistence type="predicted"/>
<sequence length="137" mass="16010">MVVNNRSSRWFIDFRDRPVHVNRTPFLSRKVSLLFFPFGEGLLHPWIDGDCPELAAKVLNLTSRPRLLLAAVGVGFLDGRHFVAVRRRSRHRCCFALKRRQEISDGEATMEKRQSEPDFSRWKGSKYKVVMQHKPVF</sequence>
<protein>
    <submittedName>
        <fullName evidence="1">Uncharacterized protein</fullName>
    </submittedName>
</protein>
<organism evidence="1 2">
    <name type="scientific">Ensete ventricosum</name>
    <name type="common">Abyssinian banana</name>
    <name type="synonym">Musa ensete</name>
    <dbReference type="NCBI Taxonomy" id="4639"/>
    <lineage>
        <taxon>Eukaryota</taxon>
        <taxon>Viridiplantae</taxon>
        <taxon>Streptophyta</taxon>
        <taxon>Embryophyta</taxon>
        <taxon>Tracheophyta</taxon>
        <taxon>Spermatophyta</taxon>
        <taxon>Magnoliopsida</taxon>
        <taxon>Liliopsida</taxon>
        <taxon>Zingiberales</taxon>
        <taxon>Musaceae</taxon>
        <taxon>Ensete</taxon>
    </lineage>
</organism>
<gene>
    <name evidence="1" type="ORF">OPV22_011034</name>
</gene>
<reference evidence="1 2" key="1">
    <citation type="submission" date="2022-12" db="EMBL/GenBank/DDBJ databases">
        <title>Chromosome-scale assembly of the Ensete ventricosum genome.</title>
        <authorList>
            <person name="Dussert Y."/>
            <person name="Stocks J."/>
            <person name="Wendawek A."/>
            <person name="Woldeyes F."/>
            <person name="Nichols R.A."/>
            <person name="Borrell J.S."/>
        </authorList>
    </citation>
    <scope>NUCLEOTIDE SEQUENCE [LARGE SCALE GENOMIC DNA]</scope>
    <source>
        <strain evidence="2">cv. Maze</strain>
        <tissue evidence="1">Seeds</tissue>
    </source>
</reference>
<dbReference type="AlphaFoldDB" id="A0AAV8RGY3"/>
<comment type="caution">
    <text evidence="1">The sequence shown here is derived from an EMBL/GenBank/DDBJ whole genome shotgun (WGS) entry which is preliminary data.</text>
</comment>
<accession>A0AAV8RGY3</accession>
<dbReference type="EMBL" id="JAQQAF010000003">
    <property type="protein sequence ID" value="KAJ8500482.1"/>
    <property type="molecule type" value="Genomic_DNA"/>
</dbReference>
<evidence type="ECO:0000313" key="2">
    <source>
        <dbReference type="Proteomes" id="UP001222027"/>
    </source>
</evidence>
<dbReference type="Proteomes" id="UP001222027">
    <property type="component" value="Unassembled WGS sequence"/>
</dbReference>
<evidence type="ECO:0000313" key="1">
    <source>
        <dbReference type="EMBL" id="KAJ8500482.1"/>
    </source>
</evidence>